<name>A0A6M3M872_9ZZZZ</name>
<evidence type="ECO:0000313" key="1">
    <source>
        <dbReference type="EMBL" id="QJB04011.1"/>
    </source>
</evidence>
<proteinExistence type="predicted"/>
<gene>
    <name evidence="1" type="ORF">MM171B00502_0004</name>
</gene>
<accession>A0A6M3M872</accession>
<dbReference type="EMBL" id="MT143869">
    <property type="protein sequence ID" value="QJB04011.1"/>
    <property type="molecule type" value="Genomic_DNA"/>
</dbReference>
<protein>
    <submittedName>
        <fullName evidence="1">Uncharacterized protein</fullName>
    </submittedName>
</protein>
<reference evidence="1" key="1">
    <citation type="submission" date="2020-03" db="EMBL/GenBank/DDBJ databases">
        <title>The deep terrestrial virosphere.</title>
        <authorList>
            <person name="Holmfeldt K."/>
            <person name="Nilsson E."/>
            <person name="Simone D."/>
            <person name="Lopez-Fernandez M."/>
            <person name="Wu X."/>
            <person name="de Brujin I."/>
            <person name="Lundin D."/>
            <person name="Andersson A."/>
            <person name="Bertilsson S."/>
            <person name="Dopson M."/>
        </authorList>
    </citation>
    <scope>NUCLEOTIDE SEQUENCE</scope>
    <source>
        <strain evidence="1">MM171B00502</strain>
    </source>
</reference>
<dbReference type="AlphaFoldDB" id="A0A6M3M872"/>
<organism evidence="1">
    <name type="scientific">viral metagenome</name>
    <dbReference type="NCBI Taxonomy" id="1070528"/>
    <lineage>
        <taxon>unclassified sequences</taxon>
        <taxon>metagenomes</taxon>
        <taxon>organismal metagenomes</taxon>
    </lineage>
</organism>
<sequence length="60" mass="6696">MKTEKEVEEKLGELLADDRLSYAPALVDINAPLALIQTDLEAKVTILRWVLSDKEKKGGE</sequence>